<dbReference type="Proteomes" id="UP000014480">
    <property type="component" value="Unassembled WGS sequence"/>
</dbReference>
<gene>
    <name evidence="2" type="ORF">Cob_v003062</name>
</gene>
<sequence>MPLVSQVENRMPNGGGQILDANTSVSLRVLCKMSSMDHCLQVPAASRQPRKGRTPTIPALYRVNKASHARNKSSAPPKEKRREEEKPAKEKGQDVRVQAVHGRFDRNALNATRRWPRSIVTSSVPAVRVVEKFG</sequence>
<keyword evidence="3" id="KW-1185">Reference proteome</keyword>
<evidence type="ECO:0000313" key="2">
    <source>
        <dbReference type="EMBL" id="TDZ23803.1"/>
    </source>
</evidence>
<feature type="region of interest" description="Disordered" evidence="1">
    <location>
        <begin position="43"/>
        <end position="96"/>
    </location>
</feature>
<accession>A0A484G0W3</accession>
<feature type="compositionally biased region" description="Basic and acidic residues" evidence="1">
    <location>
        <begin position="77"/>
        <end position="94"/>
    </location>
</feature>
<evidence type="ECO:0000256" key="1">
    <source>
        <dbReference type="SAM" id="MobiDB-lite"/>
    </source>
</evidence>
<organism evidence="2 3">
    <name type="scientific">Colletotrichum orbiculare (strain 104-T / ATCC 96160 / CBS 514.97 / LARS 414 / MAFF 240422)</name>
    <name type="common">Cucumber anthracnose fungus</name>
    <name type="synonym">Colletotrichum lagenarium</name>
    <dbReference type="NCBI Taxonomy" id="1213857"/>
    <lineage>
        <taxon>Eukaryota</taxon>
        <taxon>Fungi</taxon>
        <taxon>Dikarya</taxon>
        <taxon>Ascomycota</taxon>
        <taxon>Pezizomycotina</taxon>
        <taxon>Sordariomycetes</taxon>
        <taxon>Hypocreomycetidae</taxon>
        <taxon>Glomerellales</taxon>
        <taxon>Glomerellaceae</taxon>
        <taxon>Colletotrichum</taxon>
        <taxon>Colletotrichum orbiculare species complex</taxon>
    </lineage>
</organism>
<protein>
    <submittedName>
        <fullName evidence="2">Uncharacterized protein</fullName>
    </submittedName>
</protein>
<dbReference type="EMBL" id="AMCV02000005">
    <property type="protein sequence ID" value="TDZ23803.1"/>
    <property type="molecule type" value="Genomic_DNA"/>
</dbReference>
<dbReference type="AlphaFoldDB" id="A0A484G0W3"/>
<reference evidence="3" key="1">
    <citation type="journal article" date="2013" name="New Phytol.">
        <title>Comparative genomic and transcriptomic analyses reveal the hemibiotrophic stage shift of Colletotrichum fungi.</title>
        <authorList>
            <person name="Gan P."/>
            <person name="Ikeda K."/>
            <person name="Irieda H."/>
            <person name="Narusaka M."/>
            <person name="O'Connell R.J."/>
            <person name="Narusaka Y."/>
            <person name="Takano Y."/>
            <person name="Kubo Y."/>
            <person name="Shirasu K."/>
        </authorList>
    </citation>
    <scope>NUCLEOTIDE SEQUENCE [LARGE SCALE GENOMIC DNA]</scope>
    <source>
        <strain evidence="3">104-T / ATCC 96160 / CBS 514.97 / LARS 414 / MAFF 240422</strain>
    </source>
</reference>
<evidence type="ECO:0000313" key="3">
    <source>
        <dbReference type="Proteomes" id="UP000014480"/>
    </source>
</evidence>
<comment type="caution">
    <text evidence="2">The sequence shown here is derived from an EMBL/GenBank/DDBJ whole genome shotgun (WGS) entry which is preliminary data.</text>
</comment>
<reference evidence="3" key="2">
    <citation type="journal article" date="2019" name="Mol. Plant Microbe Interact.">
        <title>Genome sequence resources for four phytopathogenic fungi from the Colletotrichum orbiculare species complex.</title>
        <authorList>
            <person name="Gan P."/>
            <person name="Tsushima A."/>
            <person name="Narusaka M."/>
            <person name="Narusaka Y."/>
            <person name="Takano Y."/>
            <person name="Kubo Y."/>
            <person name="Shirasu K."/>
        </authorList>
    </citation>
    <scope>GENOME REANNOTATION</scope>
    <source>
        <strain evidence="3">104-T / ATCC 96160 / CBS 514.97 / LARS 414 / MAFF 240422</strain>
    </source>
</reference>
<proteinExistence type="predicted"/>
<name>A0A484G0W3_COLOR</name>